<keyword evidence="3 6" id="KW-0812">Transmembrane</keyword>
<comment type="caution">
    <text evidence="7">The sequence shown here is derived from an EMBL/GenBank/DDBJ whole genome shotgun (WGS) entry which is preliminary data.</text>
</comment>
<feature type="transmembrane region" description="Helical" evidence="6">
    <location>
        <begin position="299"/>
        <end position="316"/>
    </location>
</feature>
<evidence type="ECO:0000313" key="7">
    <source>
        <dbReference type="EMBL" id="MBT0606920.1"/>
    </source>
</evidence>
<keyword evidence="4 6" id="KW-1133">Transmembrane helix</keyword>
<keyword evidence="8" id="KW-1185">Reference proteome</keyword>
<protein>
    <submittedName>
        <fullName evidence="7">Flippase-like domain-containing protein</fullName>
    </submittedName>
</protein>
<feature type="transmembrane region" description="Helical" evidence="6">
    <location>
        <begin position="129"/>
        <end position="151"/>
    </location>
</feature>
<evidence type="ECO:0000256" key="5">
    <source>
        <dbReference type="ARBA" id="ARBA00023136"/>
    </source>
</evidence>
<evidence type="ECO:0000313" key="8">
    <source>
        <dbReference type="Proteomes" id="UP001297092"/>
    </source>
</evidence>
<keyword evidence="2" id="KW-1003">Cell membrane</keyword>
<feature type="transmembrane region" description="Helical" evidence="6">
    <location>
        <begin position="7"/>
        <end position="26"/>
    </location>
</feature>
<feature type="transmembrane region" description="Helical" evidence="6">
    <location>
        <begin position="269"/>
        <end position="293"/>
    </location>
</feature>
<dbReference type="Proteomes" id="UP001297092">
    <property type="component" value="Unassembled WGS sequence"/>
</dbReference>
<sequence>MSRSLSKFLKIALPLGLGIFLIWYSYSRFSPEQIEEIKIYFGKADYAIVALSVFLSFLSHISRAYRWNFMLEPMGYKTKLANNFMAVYIAYLMNIFIPKSGEVSRAIVLDKYEKVPFEKGFGSIISERVVDLIFLFLFTIAALLIQFDVLFAYLKEVVEPTKMLFAMATLIALVVFFFLFMKHSKSNLRNKLKKFISGLKEGVFSILKMKKKFAFLLHTCIIWALYFLSFYTATHALSETEFISASTLIITFVVGSFAFAFTNSGFGSYPFFVAGILAVFGIAETAGTAFGWIVWTSSIASIIFFGGLSFLLLPVYNRVKL</sequence>
<dbReference type="RefSeq" id="WP_214111791.1">
    <property type="nucleotide sequence ID" value="NZ_JAHCTB010000001.1"/>
</dbReference>
<evidence type="ECO:0000256" key="2">
    <source>
        <dbReference type="ARBA" id="ARBA00022475"/>
    </source>
</evidence>
<feature type="transmembrane region" description="Helical" evidence="6">
    <location>
        <begin position="46"/>
        <end position="65"/>
    </location>
</feature>
<gene>
    <name evidence="7" type="ORF">KIV10_01880</name>
</gene>
<evidence type="ECO:0000256" key="4">
    <source>
        <dbReference type="ARBA" id="ARBA00022989"/>
    </source>
</evidence>
<dbReference type="NCBIfam" id="TIGR00374">
    <property type="entry name" value="flippase-like domain"/>
    <property type="match status" value="1"/>
</dbReference>
<dbReference type="PANTHER" id="PTHR39087:SF2">
    <property type="entry name" value="UPF0104 MEMBRANE PROTEIN MJ1595"/>
    <property type="match status" value="1"/>
</dbReference>
<feature type="transmembrane region" description="Helical" evidence="6">
    <location>
        <begin position="163"/>
        <end position="181"/>
    </location>
</feature>
<keyword evidence="5 6" id="KW-0472">Membrane</keyword>
<reference evidence="7 8" key="1">
    <citation type="submission" date="2021-05" db="EMBL/GenBank/DDBJ databases">
        <title>Aequorivita echinoideorum JCM 30378 genome.</title>
        <authorList>
            <person name="Zhang H."/>
            <person name="Li C."/>
        </authorList>
    </citation>
    <scope>NUCLEOTIDE SEQUENCE [LARGE SCALE GENOMIC DNA]</scope>
    <source>
        <strain evidence="7 8">JCM30378</strain>
    </source>
</reference>
<dbReference type="Pfam" id="PF03706">
    <property type="entry name" value="LPG_synthase_TM"/>
    <property type="match status" value="1"/>
</dbReference>
<feature type="transmembrane region" description="Helical" evidence="6">
    <location>
        <begin position="243"/>
        <end position="262"/>
    </location>
</feature>
<evidence type="ECO:0000256" key="1">
    <source>
        <dbReference type="ARBA" id="ARBA00004651"/>
    </source>
</evidence>
<organism evidence="7 8">
    <name type="scientific">Aequorivita echinoideorum</name>
    <dbReference type="NCBI Taxonomy" id="1549647"/>
    <lineage>
        <taxon>Bacteria</taxon>
        <taxon>Pseudomonadati</taxon>
        <taxon>Bacteroidota</taxon>
        <taxon>Flavobacteriia</taxon>
        <taxon>Flavobacteriales</taxon>
        <taxon>Flavobacteriaceae</taxon>
        <taxon>Aequorivita</taxon>
    </lineage>
</organism>
<dbReference type="InterPro" id="IPR022791">
    <property type="entry name" value="L-PG_synthase/AglD"/>
</dbReference>
<dbReference type="PANTHER" id="PTHR39087">
    <property type="entry name" value="UPF0104 MEMBRANE PROTEIN MJ1595"/>
    <property type="match status" value="1"/>
</dbReference>
<dbReference type="EMBL" id="JAHCTB010000001">
    <property type="protein sequence ID" value="MBT0606920.1"/>
    <property type="molecule type" value="Genomic_DNA"/>
</dbReference>
<name>A0ABS5S165_9FLAO</name>
<proteinExistence type="predicted"/>
<evidence type="ECO:0000256" key="3">
    <source>
        <dbReference type="ARBA" id="ARBA00022692"/>
    </source>
</evidence>
<accession>A0ABS5S165</accession>
<comment type="subcellular location">
    <subcellularLocation>
        <location evidence="1">Cell membrane</location>
        <topology evidence="1">Multi-pass membrane protein</topology>
    </subcellularLocation>
</comment>
<evidence type="ECO:0000256" key="6">
    <source>
        <dbReference type="SAM" id="Phobius"/>
    </source>
</evidence>
<feature type="transmembrane region" description="Helical" evidence="6">
    <location>
        <begin position="213"/>
        <end position="231"/>
    </location>
</feature>